<proteinExistence type="predicted"/>
<sequence length="86" mass="10113">MDQKYSSCTKIYYGLFLVIFILMDDVDSWLHEPQPRKTFKYADLTNVPQFLGSTLSFNNNLNDKETKQYFKLLQHETQDSILVGAR</sequence>
<accession>A0A6M2E0B2</accession>
<dbReference type="EMBL" id="GIIL01007032">
    <property type="protein sequence ID" value="NOV50758.1"/>
    <property type="molecule type" value="Transcribed_RNA"/>
</dbReference>
<dbReference type="AlphaFoldDB" id="A0A6M2E0B2"/>
<protein>
    <submittedName>
        <fullName evidence="1">Putative secreted protein</fullName>
    </submittedName>
</protein>
<name>A0A6M2E0B2_XENCH</name>
<feature type="non-terminal residue" evidence="1">
    <location>
        <position position="86"/>
    </location>
</feature>
<evidence type="ECO:0000313" key="1">
    <source>
        <dbReference type="EMBL" id="NOV50758.1"/>
    </source>
</evidence>
<organism evidence="1">
    <name type="scientific">Xenopsylla cheopis</name>
    <name type="common">Oriental rat flea</name>
    <name type="synonym">Pulex cheopis</name>
    <dbReference type="NCBI Taxonomy" id="163159"/>
    <lineage>
        <taxon>Eukaryota</taxon>
        <taxon>Metazoa</taxon>
        <taxon>Ecdysozoa</taxon>
        <taxon>Arthropoda</taxon>
        <taxon>Hexapoda</taxon>
        <taxon>Insecta</taxon>
        <taxon>Pterygota</taxon>
        <taxon>Neoptera</taxon>
        <taxon>Endopterygota</taxon>
        <taxon>Siphonaptera</taxon>
        <taxon>Pulicidae</taxon>
        <taxon>Xenopsyllinae</taxon>
        <taxon>Xenopsylla</taxon>
    </lineage>
</organism>
<reference evidence="1" key="1">
    <citation type="submission" date="2020-03" db="EMBL/GenBank/DDBJ databases">
        <title>Transcriptomic Profiling of the Digestive Tract of the Rat Flea, Xenopsylla cheopis, Following Blood Feeding and Infection with Yersinia pestis.</title>
        <authorList>
            <person name="Bland D.M."/>
            <person name="Martens C.A."/>
            <person name="Virtaneva K."/>
            <person name="Kanakabandi K."/>
            <person name="Long D."/>
            <person name="Rosenke R."/>
            <person name="Saturday G.A."/>
            <person name="Hoyt F.H."/>
            <person name="Bruno D.P."/>
            <person name="Ribeiro J.M.C."/>
            <person name="Hinnebusch J."/>
        </authorList>
    </citation>
    <scope>NUCLEOTIDE SEQUENCE</scope>
</reference>